<dbReference type="PANTHER" id="PTHR30204">
    <property type="entry name" value="REDOX-CYCLING DRUG-SENSING TRANSCRIPTIONAL ACTIVATOR SOXR"/>
    <property type="match status" value="1"/>
</dbReference>
<evidence type="ECO:0000256" key="1">
    <source>
        <dbReference type="ARBA" id="ARBA00017146"/>
    </source>
</evidence>
<evidence type="ECO:0000256" key="2">
    <source>
        <dbReference type="ARBA" id="ARBA00022466"/>
    </source>
</evidence>
<evidence type="ECO:0000313" key="14">
    <source>
        <dbReference type="Proteomes" id="UP001575181"/>
    </source>
</evidence>
<dbReference type="InterPro" id="IPR011794">
    <property type="entry name" value="MerR"/>
</dbReference>
<protein>
    <recommendedName>
        <fullName evidence="1">Mercuric resistance operon regulatory protein</fullName>
    </recommendedName>
</protein>
<keyword evidence="8" id="KW-0010">Activator</keyword>
<accession>A0ABV4TSL7</accession>
<dbReference type="EMBL" id="JBGUAW010000003">
    <property type="protein sequence ID" value="MFA9460318.1"/>
    <property type="molecule type" value="Genomic_DNA"/>
</dbReference>
<dbReference type="InterPro" id="IPR047057">
    <property type="entry name" value="MerR_fam"/>
</dbReference>
<dbReference type="PROSITE" id="PS50937">
    <property type="entry name" value="HTH_MERR_2"/>
    <property type="match status" value="1"/>
</dbReference>
<dbReference type="Gene3D" id="1.10.1660.10">
    <property type="match status" value="1"/>
</dbReference>
<keyword evidence="5" id="KW-0476">Mercury</keyword>
<evidence type="ECO:0000256" key="4">
    <source>
        <dbReference type="ARBA" id="ARBA00022723"/>
    </source>
</evidence>
<dbReference type="PANTHER" id="PTHR30204:SF69">
    <property type="entry name" value="MERR-FAMILY TRANSCRIPTIONAL REGULATOR"/>
    <property type="match status" value="1"/>
</dbReference>
<organism evidence="13 14">
    <name type="scientific">Thiohalorhabdus methylotrophus</name>
    <dbReference type="NCBI Taxonomy" id="3242694"/>
    <lineage>
        <taxon>Bacteria</taxon>
        <taxon>Pseudomonadati</taxon>
        <taxon>Pseudomonadota</taxon>
        <taxon>Gammaproteobacteria</taxon>
        <taxon>Thiohalorhabdales</taxon>
        <taxon>Thiohalorhabdaceae</taxon>
        <taxon>Thiohalorhabdus</taxon>
    </lineage>
</organism>
<keyword evidence="6" id="KW-0805">Transcription regulation</keyword>
<keyword evidence="3" id="KW-0678">Repressor</keyword>
<keyword evidence="14" id="KW-1185">Reference proteome</keyword>
<evidence type="ECO:0000256" key="11">
    <source>
        <dbReference type="SAM" id="Coils"/>
    </source>
</evidence>
<evidence type="ECO:0000256" key="7">
    <source>
        <dbReference type="ARBA" id="ARBA00023125"/>
    </source>
</evidence>
<dbReference type="RefSeq" id="WP_373655101.1">
    <property type="nucleotide sequence ID" value="NZ_JBGUAW010000003.1"/>
</dbReference>
<keyword evidence="7" id="KW-0238">DNA-binding</keyword>
<evidence type="ECO:0000259" key="12">
    <source>
        <dbReference type="PROSITE" id="PS50937"/>
    </source>
</evidence>
<dbReference type="InterPro" id="IPR009061">
    <property type="entry name" value="DNA-bd_dom_put_sf"/>
</dbReference>
<sequence>MTIGVLAQKAGVNVETVRYYQRKGLLPEPPRPPGGVRYYGTEVIDRIRFIKRAQYLGFTLREVGELLAFGSGSCKDVEGLAAAKLSEVEARISDLQAIRQELERLLEQCRGGELTTEWDLIRVVIGQETGSDAGEG</sequence>
<evidence type="ECO:0000256" key="8">
    <source>
        <dbReference type="ARBA" id="ARBA00023159"/>
    </source>
</evidence>
<evidence type="ECO:0000256" key="5">
    <source>
        <dbReference type="ARBA" id="ARBA00022914"/>
    </source>
</evidence>
<evidence type="ECO:0000313" key="13">
    <source>
        <dbReference type="EMBL" id="MFA9460318.1"/>
    </source>
</evidence>
<dbReference type="SMART" id="SM00422">
    <property type="entry name" value="HTH_MERR"/>
    <property type="match status" value="1"/>
</dbReference>
<dbReference type="PRINTS" id="PR00040">
    <property type="entry name" value="HTHMERR"/>
</dbReference>
<evidence type="ECO:0000256" key="9">
    <source>
        <dbReference type="ARBA" id="ARBA00023163"/>
    </source>
</evidence>
<feature type="domain" description="HTH merR-type" evidence="12">
    <location>
        <begin position="1"/>
        <end position="69"/>
    </location>
</feature>
<evidence type="ECO:0000256" key="10">
    <source>
        <dbReference type="ARBA" id="ARBA00024874"/>
    </source>
</evidence>
<dbReference type="Proteomes" id="UP001575181">
    <property type="component" value="Unassembled WGS sequence"/>
</dbReference>
<name>A0ABV4TSL7_9GAMM</name>
<keyword evidence="4" id="KW-0479">Metal-binding</keyword>
<comment type="caution">
    <text evidence="13">The sequence shown here is derived from an EMBL/GenBank/DDBJ whole genome shotgun (WGS) entry which is preliminary data.</text>
</comment>
<dbReference type="Pfam" id="PF13411">
    <property type="entry name" value="MerR_1"/>
    <property type="match status" value="1"/>
</dbReference>
<reference evidence="13 14" key="1">
    <citation type="submission" date="2024-08" db="EMBL/GenBank/DDBJ databases">
        <title>Whole-genome sequencing of halo(alkali)philic microorganisms from hypersaline lakes.</title>
        <authorList>
            <person name="Sorokin D.Y."/>
            <person name="Merkel A.Y."/>
            <person name="Messina E."/>
            <person name="Yakimov M."/>
        </authorList>
    </citation>
    <scope>NUCLEOTIDE SEQUENCE [LARGE SCALE GENOMIC DNA]</scope>
    <source>
        <strain evidence="13 14">Cl-TMA</strain>
    </source>
</reference>
<dbReference type="InterPro" id="IPR000551">
    <property type="entry name" value="MerR-type_HTH_dom"/>
</dbReference>
<keyword evidence="9" id="KW-0804">Transcription</keyword>
<dbReference type="CDD" id="cd04783">
    <property type="entry name" value="HTH_MerR1"/>
    <property type="match status" value="1"/>
</dbReference>
<comment type="function">
    <text evidence="10">Mediates the mercuric-dependent induction of mercury resistance operon. In the absence of mercury MerR represses transcription by binding tightly to the mer operator region; when mercury is present the dimeric complex binds a single ion and becomes a potent transcriptional activator, while remaining bound to the mer site.</text>
</comment>
<dbReference type="SUPFAM" id="SSF46955">
    <property type="entry name" value="Putative DNA-binding domain"/>
    <property type="match status" value="1"/>
</dbReference>
<feature type="coiled-coil region" evidence="11">
    <location>
        <begin position="85"/>
        <end position="115"/>
    </location>
</feature>
<dbReference type="PROSITE" id="PS00552">
    <property type="entry name" value="HTH_MERR_1"/>
    <property type="match status" value="1"/>
</dbReference>
<evidence type="ECO:0000256" key="3">
    <source>
        <dbReference type="ARBA" id="ARBA00022491"/>
    </source>
</evidence>
<proteinExistence type="predicted"/>
<gene>
    <name evidence="13" type="ORF">ACERLL_05700</name>
</gene>
<keyword evidence="2" id="KW-0475">Mercuric resistance</keyword>
<evidence type="ECO:0000256" key="6">
    <source>
        <dbReference type="ARBA" id="ARBA00023015"/>
    </source>
</evidence>
<keyword evidence="11" id="KW-0175">Coiled coil</keyword>